<dbReference type="InterPro" id="IPR036259">
    <property type="entry name" value="MFS_trans_sf"/>
</dbReference>
<evidence type="ECO:0008006" key="10">
    <source>
        <dbReference type="Google" id="ProtNLM"/>
    </source>
</evidence>
<comment type="similarity">
    <text evidence="6">Belongs to the major facilitator superfamily. Allantoate permease family.</text>
</comment>
<evidence type="ECO:0000256" key="5">
    <source>
        <dbReference type="ARBA" id="ARBA00023136"/>
    </source>
</evidence>
<feature type="transmembrane region" description="Helical" evidence="7">
    <location>
        <begin position="341"/>
        <end position="362"/>
    </location>
</feature>
<organism evidence="8 9">
    <name type="scientific">Saitozyma podzolica</name>
    <dbReference type="NCBI Taxonomy" id="1890683"/>
    <lineage>
        <taxon>Eukaryota</taxon>
        <taxon>Fungi</taxon>
        <taxon>Dikarya</taxon>
        <taxon>Basidiomycota</taxon>
        <taxon>Agaricomycotina</taxon>
        <taxon>Tremellomycetes</taxon>
        <taxon>Tremellales</taxon>
        <taxon>Trimorphomycetaceae</taxon>
        <taxon>Saitozyma</taxon>
    </lineage>
</organism>
<dbReference type="Proteomes" id="UP000279259">
    <property type="component" value="Unassembled WGS sequence"/>
</dbReference>
<dbReference type="AlphaFoldDB" id="A0A427XPU9"/>
<feature type="transmembrane region" description="Helical" evidence="7">
    <location>
        <begin position="395"/>
        <end position="417"/>
    </location>
</feature>
<dbReference type="GO" id="GO:0022857">
    <property type="term" value="F:transmembrane transporter activity"/>
    <property type="evidence" value="ECO:0007669"/>
    <property type="project" value="InterPro"/>
</dbReference>
<evidence type="ECO:0000313" key="8">
    <source>
        <dbReference type="EMBL" id="RSH80840.1"/>
    </source>
</evidence>
<gene>
    <name evidence="8" type="ORF">EHS25_007009</name>
</gene>
<keyword evidence="3 7" id="KW-0812">Transmembrane</keyword>
<feature type="transmembrane region" description="Helical" evidence="7">
    <location>
        <begin position="429"/>
        <end position="451"/>
    </location>
</feature>
<comment type="subcellular location">
    <subcellularLocation>
        <location evidence="1">Membrane</location>
        <topology evidence="1">Multi-pass membrane protein</topology>
    </subcellularLocation>
</comment>
<dbReference type="Pfam" id="PF07690">
    <property type="entry name" value="MFS_1"/>
    <property type="match status" value="1"/>
</dbReference>
<feature type="transmembrane region" description="Helical" evidence="7">
    <location>
        <begin position="306"/>
        <end position="329"/>
    </location>
</feature>
<dbReference type="SUPFAM" id="SSF103473">
    <property type="entry name" value="MFS general substrate transporter"/>
    <property type="match status" value="1"/>
</dbReference>
<evidence type="ECO:0000256" key="4">
    <source>
        <dbReference type="ARBA" id="ARBA00022989"/>
    </source>
</evidence>
<comment type="caution">
    <text evidence="8">The sequence shown here is derived from an EMBL/GenBank/DDBJ whole genome shotgun (WGS) entry which is preliminary data.</text>
</comment>
<keyword evidence="5 7" id="KW-0472">Membrane</keyword>
<dbReference type="Gene3D" id="1.20.1250.20">
    <property type="entry name" value="MFS general substrate transporter like domains"/>
    <property type="match status" value="1"/>
</dbReference>
<feature type="transmembrane region" description="Helical" evidence="7">
    <location>
        <begin position="142"/>
        <end position="163"/>
    </location>
</feature>
<feature type="transmembrane region" description="Helical" evidence="7">
    <location>
        <begin position="233"/>
        <end position="256"/>
    </location>
</feature>
<dbReference type="GO" id="GO:0016020">
    <property type="term" value="C:membrane"/>
    <property type="evidence" value="ECO:0007669"/>
    <property type="project" value="UniProtKB-SubCell"/>
</dbReference>
<accession>A0A427XPU9</accession>
<feature type="transmembrane region" description="Helical" evidence="7">
    <location>
        <begin position="202"/>
        <end position="221"/>
    </location>
</feature>
<evidence type="ECO:0000256" key="2">
    <source>
        <dbReference type="ARBA" id="ARBA00022448"/>
    </source>
</evidence>
<proteinExistence type="inferred from homology"/>
<dbReference type="PANTHER" id="PTHR43791">
    <property type="entry name" value="PERMEASE-RELATED"/>
    <property type="match status" value="1"/>
</dbReference>
<name>A0A427XPU9_9TREE</name>
<feature type="transmembrane region" description="Helical" evidence="7">
    <location>
        <begin position="369"/>
        <end position="389"/>
    </location>
</feature>
<dbReference type="FunFam" id="1.20.1250.20:FF:000064">
    <property type="entry name" value="MFS allantoate transporter"/>
    <property type="match status" value="1"/>
</dbReference>
<evidence type="ECO:0000256" key="3">
    <source>
        <dbReference type="ARBA" id="ARBA00022692"/>
    </source>
</evidence>
<dbReference type="InterPro" id="IPR011701">
    <property type="entry name" value="MFS"/>
</dbReference>
<evidence type="ECO:0000256" key="6">
    <source>
        <dbReference type="ARBA" id="ARBA00037968"/>
    </source>
</evidence>
<dbReference type="PANTHER" id="PTHR43791:SF59">
    <property type="entry name" value="TRANSPORTER, PUTATIVE (AFU_ORTHOLOGUE AFUA_1G06550)-RELATED"/>
    <property type="match status" value="1"/>
</dbReference>
<feature type="transmembrane region" description="Helical" evidence="7">
    <location>
        <begin position="457"/>
        <end position="483"/>
    </location>
</feature>
<evidence type="ECO:0000256" key="7">
    <source>
        <dbReference type="SAM" id="Phobius"/>
    </source>
</evidence>
<sequence length="555" mass="62253">MSEKINGVDMLESAQHLEKINSNFDIEAGAVRRRRGANTQLDDAAKILEEAGGHFEATPEDRKRILRMVDLWVCVPMCIVYCLQQFDKSSVNYASVFDLQAETGLVGSEYSWLGSCGYITQLLFQSTSAYALVFFPVKNWVCFNLAAWSIVTICTGAATNFAGLLTCRILLGVFEATVLPSFVLITQMWYTRRENSYRTIAYQISNGIAGMIGPLMAFGIGEATTSRPSAIRPYQGIFIFLGSVTLSFTPLIWWMLPNSPTTASFLRQGNDRLIALERIRENNTGTKTSKWNWDQFWETMKDPKTWLWFFMFIFVCIPNGGIGTFGGLITKGFGFNSFITIVMQIPTGCITILVLLCAIFITNRIKVRFIVICFLVVPVIGAAAGLVYLPRSNLAGLIGCYYTVWLISTLQPLMYAWSNLNAAGTTKRVVTISLIYVGQCIGNTIGPQVYLAREAPYYRTGLLTCIGSWCGLFITCVTMGLYLRYLNRKQERRRVSLGLPAKLEDMSIMSTDDAAAYRSSLSRRLREQGFDEIKLFEGAFDDMTDLENPIFMYVI</sequence>
<protein>
    <recommendedName>
        <fullName evidence="10">Major facilitator superfamily (MFS) profile domain-containing protein</fullName>
    </recommendedName>
</protein>
<keyword evidence="4 7" id="KW-1133">Transmembrane helix</keyword>
<feature type="transmembrane region" description="Helical" evidence="7">
    <location>
        <begin position="169"/>
        <end position="190"/>
    </location>
</feature>
<dbReference type="EMBL" id="RSCD01000032">
    <property type="protein sequence ID" value="RSH80840.1"/>
    <property type="molecule type" value="Genomic_DNA"/>
</dbReference>
<keyword evidence="9" id="KW-1185">Reference proteome</keyword>
<reference evidence="8 9" key="1">
    <citation type="submission" date="2018-11" db="EMBL/GenBank/DDBJ databases">
        <title>Genome sequence of Saitozyma podzolica DSM 27192.</title>
        <authorList>
            <person name="Aliyu H."/>
            <person name="Gorte O."/>
            <person name="Ochsenreither K."/>
        </authorList>
    </citation>
    <scope>NUCLEOTIDE SEQUENCE [LARGE SCALE GENOMIC DNA]</scope>
    <source>
        <strain evidence="8 9">DSM 27192</strain>
    </source>
</reference>
<evidence type="ECO:0000313" key="9">
    <source>
        <dbReference type="Proteomes" id="UP000279259"/>
    </source>
</evidence>
<dbReference type="OrthoDB" id="6730379at2759"/>
<evidence type="ECO:0000256" key="1">
    <source>
        <dbReference type="ARBA" id="ARBA00004141"/>
    </source>
</evidence>
<keyword evidence="2" id="KW-0813">Transport</keyword>